<comment type="caution">
    <text evidence="1">The sequence shown here is derived from an EMBL/GenBank/DDBJ whole genome shotgun (WGS) entry which is preliminary data.</text>
</comment>
<protein>
    <submittedName>
        <fullName evidence="1">Glycosyltransferase family 29 protein</fullName>
    </submittedName>
</protein>
<dbReference type="Gene3D" id="3.90.1480.20">
    <property type="entry name" value="Glycosyl transferase family 29"/>
    <property type="match status" value="1"/>
</dbReference>
<name>A0ABW5X0Z2_9FLAO</name>
<reference evidence="2" key="1">
    <citation type="journal article" date="2019" name="Int. J. Syst. Evol. Microbiol.">
        <title>The Global Catalogue of Microorganisms (GCM) 10K type strain sequencing project: providing services to taxonomists for standard genome sequencing and annotation.</title>
        <authorList>
            <consortium name="The Broad Institute Genomics Platform"/>
            <consortium name="The Broad Institute Genome Sequencing Center for Infectious Disease"/>
            <person name="Wu L."/>
            <person name="Ma J."/>
        </authorList>
    </citation>
    <scope>NUCLEOTIDE SEQUENCE [LARGE SCALE GENOMIC DNA]</scope>
    <source>
        <strain evidence="2">KCTC 52925</strain>
    </source>
</reference>
<dbReference type="Proteomes" id="UP001597438">
    <property type="component" value="Unassembled WGS sequence"/>
</dbReference>
<evidence type="ECO:0000313" key="1">
    <source>
        <dbReference type="EMBL" id="MFD2832715.1"/>
    </source>
</evidence>
<organism evidence="1 2">
    <name type="scientific">Christiangramia antarctica</name>
    <dbReference type="NCBI Taxonomy" id="2058158"/>
    <lineage>
        <taxon>Bacteria</taxon>
        <taxon>Pseudomonadati</taxon>
        <taxon>Bacteroidota</taxon>
        <taxon>Flavobacteriia</taxon>
        <taxon>Flavobacteriales</taxon>
        <taxon>Flavobacteriaceae</taxon>
        <taxon>Christiangramia</taxon>
    </lineage>
</organism>
<dbReference type="InterPro" id="IPR038578">
    <property type="entry name" value="GT29-like_sf"/>
</dbReference>
<dbReference type="RefSeq" id="WP_251742063.1">
    <property type="nucleotide sequence ID" value="NZ_JBHUOJ010000009.1"/>
</dbReference>
<proteinExistence type="predicted"/>
<dbReference type="EMBL" id="JBHUOJ010000009">
    <property type="protein sequence ID" value="MFD2832715.1"/>
    <property type="molecule type" value="Genomic_DNA"/>
</dbReference>
<evidence type="ECO:0000313" key="2">
    <source>
        <dbReference type="Proteomes" id="UP001597438"/>
    </source>
</evidence>
<accession>A0ABW5X0Z2</accession>
<keyword evidence="2" id="KW-1185">Reference proteome</keyword>
<gene>
    <name evidence="1" type="ORF">ACFSYS_05395</name>
</gene>
<sequence length="248" mass="28704">MKLYNTLKGLRLMLVSTKIFHPEDVFKGKRVAVIGAADSAFEKENGAYIDSFDFIVRVNKAPHSWRPEKSKFIGSRTDVLFHSFYENSDSGGGPIDFELYKEQCIRFIVNPNYNFKGIWTHLNYYKRNLNENVTYILARSFSQHINEKFGKWIPTVGFSALHTVLNSNCKEVYITGFTFFKTPYAVDYRNQLINMEANQKHIKTQGLHNPDLELVQFIKQVEKLKNSDPIIILDSALTDIVKSFKEID</sequence>